<sequence length="86" mass="9320">MSDGNNKETDDLKESELFEVVITQDLYASLLAQIAATRYLLIAETETASGEHAEILGRLIKAGDTTVAELKYAGRAAIVKTVMFNA</sequence>
<proteinExistence type="predicted"/>
<evidence type="ECO:0000313" key="1">
    <source>
        <dbReference type="EMBL" id="CAB4182617.1"/>
    </source>
</evidence>
<dbReference type="EMBL" id="LR797042">
    <property type="protein sequence ID" value="CAB4182617.1"/>
    <property type="molecule type" value="Genomic_DNA"/>
</dbReference>
<evidence type="ECO:0000313" key="2">
    <source>
        <dbReference type="EMBL" id="CAB4198968.1"/>
    </source>
</evidence>
<name>A0A6J5QJK3_9CAUD</name>
<reference evidence="1" key="1">
    <citation type="submission" date="2020-05" db="EMBL/GenBank/DDBJ databases">
        <authorList>
            <person name="Chiriac C."/>
            <person name="Salcher M."/>
            <person name="Ghai R."/>
            <person name="Kavagutti S V."/>
        </authorList>
    </citation>
    <scope>NUCLEOTIDE SEQUENCE</scope>
</reference>
<organism evidence="1">
    <name type="scientific">uncultured Caudovirales phage</name>
    <dbReference type="NCBI Taxonomy" id="2100421"/>
    <lineage>
        <taxon>Viruses</taxon>
        <taxon>Duplodnaviria</taxon>
        <taxon>Heunggongvirae</taxon>
        <taxon>Uroviricota</taxon>
        <taxon>Caudoviricetes</taxon>
        <taxon>Peduoviridae</taxon>
        <taxon>Maltschvirus</taxon>
        <taxon>Maltschvirus maltsch</taxon>
    </lineage>
</organism>
<accession>A0A6J5QJK3</accession>
<evidence type="ECO:0000313" key="3">
    <source>
        <dbReference type="EMBL" id="CAB5228393.1"/>
    </source>
</evidence>
<dbReference type="EMBL" id="LR798385">
    <property type="protein sequence ID" value="CAB5228393.1"/>
    <property type="molecule type" value="Genomic_DNA"/>
</dbReference>
<dbReference type="EMBL" id="LR797278">
    <property type="protein sequence ID" value="CAB4198968.1"/>
    <property type="molecule type" value="Genomic_DNA"/>
</dbReference>
<protein>
    <submittedName>
        <fullName evidence="1">Uncharacterized protein</fullName>
    </submittedName>
</protein>
<gene>
    <name evidence="1" type="ORF">UFOVP1084_9</name>
    <name evidence="2" type="ORF">UFOVP1328_7</name>
    <name evidence="3" type="ORF">UFOVP1532_38</name>
</gene>